<reference evidence="1 2" key="1">
    <citation type="journal article" date="2014" name="Genome Biol.">
        <title>Transcriptome and methylome profiling reveals relics of genome dominance in the mesopolyploid Brassica oleracea.</title>
        <authorList>
            <person name="Parkin I.A."/>
            <person name="Koh C."/>
            <person name="Tang H."/>
            <person name="Robinson S.J."/>
            <person name="Kagale S."/>
            <person name="Clarke W.E."/>
            <person name="Town C.D."/>
            <person name="Nixon J."/>
            <person name="Krishnakumar V."/>
            <person name="Bidwell S.L."/>
            <person name="Denoeud F."/>
            <person name="Belcram H."/>
            <person name="Links M.G."/>
            <person name="Just J."/>
            <person name="Clarke C."/>
            <person name="Bender T."/>
            <person name="Huebert T."/>
            <person name="Mason A.S."/>
            <person name="Pires J.C."/>
            <person name="Barker G."/>
            <person name="Moore J."/>
            <person name="Walley P.G."/>
            <person name="Manoli S."/>
            <person name="Batley J."/>
            <person name="Edwards D."/>
            <person name="Nelson M.N."/>
            <person name="Wang X."/>
            <person name="Paterson A.H."/>
            <person name="King G."/>
            <person name="Bancroft I."/>
            <person name="Chalhoub B."/>
            <person name="Sharpe A.G."/>
        </authorList>
    </citation>
    <scope>NUCLEOTIDE SEQUENCE</scope>
    <source>
        <strain evidence="1 2">cv. TO1000</strain>
    </source>
</reference>
<dbReference type="OMA" id="MKVWIFI"/>
<name>A0A0D3CDI7_BRAOL</name>
<protein>
    <submittedName>
        <fullName evidence="1">Uncharacterized protein</fullName>
    </submittedName>
</protein>
<dbReference type="Proteomes" id="UP000032141">
    <property type="component" value="Chromosome C5"/>
</dbReference>
<evidence type="ECO:0000313" key="1">
    <source>
        <dbReference type="EnsemblPlants" id="Bo5g048340.1"/>
    </source>
</evidence>
<evidence type="ECO:0000313" key="2">
    <source>
        <dbReference type="Proteomes" id="UP000032141"/>
    </source>
</evidence>
<keyword evidence="2" id="KW-1185">Reference proteome</keyword>
<reference evidence="1" key="2">
    <citation type="submission" date="2015-03" db="UniProtKB">
        <authorList>
            <consortium name="EnsemblPlants"/>
        </authorList>
    </citation>
    <scope>IDENTIFICATION</scope>
</reference>
<dbReference type="HOGENOM" id="CLU_2691202_0_0_1"/>
<accession>A0A0D3CDI7</accession>
<sequence>MDLGADDKMKVWIFIPQSIPKHNWLTRGLEATPSPYGIKPGRHYWDGVDCRHEKDRFKKTREKKTTKEKLTFIK</sequence>
<dbReference type="EnsemblPlants" id="Bo5g048340.1">
    <property type="protein sequence ID" value="Bo5g048340.1"/>
    <property type="gene ID" value="Bo5g048340"/>
</dbReference>
<dbReference type="AlphaFoldDB" id="A0A0D3CDI7"/>
<proteinExistence type="predicted"/>
<dbReference type="STRING" id="109376.A0A0D3CDI7"/>
<dbReference type="eggNOG" id="KOG2654">
    <property type="taxonomic scope" value="Eukaryota"/>
</dbReference>
<dbReference type="Gramene" id="Bo5g048340.1">
    <property type="protein sequence ID" value="Bo5g048340.1"/>
    <property type="gene ID" value="Bo5g048340"/>
</dbReference>
<organism evidence="1 2">
    <name type="scientific">Brassica oleracea var. oleracea</name>
    <dbReference type="NCBI Taxonomy" id="109376"/>
    <lineage>
        <taxon>Eukaryota</taxon>
        <taxon>Viridiplantae</taxon>
        <taxon>Streptophyta</taxon>
        <taxon>Embryophyta</taxon>
        <taxon>Tracheophyta</taxon>
        <taxon>Spermatophyta</taxon>
        <taxon>Magnoliopsida</taxon>
        <taxon>eudicotyledons</taxon>
        <taxon>Gunneridae</taxon>
        <taxon>Pentapetalae</taxon>
        <taxon>rosids</taxon>
        <taxon>malvids</taxon>
        <taxon>Brassicales</taxon>
        <taxon>Brassicaceae</taxon>
        <taxon>Brassiceae</taxon>
        <taxon>Brassica</taxon>
    </lineage>
</organism>